<dbReference type="SUPFAM" id="SSF51556">
    <property type="entry name" value="Metallo-dependent hydrolases"/>
    <property type="match status" value="1"/>
</dbReference>
<feature type="binding site" evidence="4">
    <location>
        <position position="135"/>
    </location>
    <ligand>
        <name>a divalent metal cation</name>
        <dbReference type="ChEBI" id="CHEBI:60240"/>
        <label>2</label>
    </ligand>
</feature>
<feature type="binding site" evidence="4">
    <location>
        <position position="210"/>
    </location>
    <ligand>
        <name>a divalent metal cation</name>
        <dbReference type="ChEBI" id="CHEBI:60240"/>
        <label>1</label>
    </ligand>
</feature>
<name>A0A3E0WPB4_9GAMM</name>
<dbReference type="GO" id="GO:0046872">
    <property type="term" value="F:metal ion binding"/>
    <property type="evidence" value="ECO:0007669"/>
    <property type="project" value="UniProtKB-KW"/>
</dbReference>
<feature type="binding site" evidence="4">
    <location>
        <position position="14"/>
    </location>
    <ligand>
        <name>a divalent metal cation</name>
        <dbReference type="ChEBI" id="CHEBI:60240"/>
        <label>1</label>
    </ligand>
</feature>
<dbReference type="GO" id="GO:0004536">
    <property type="term" value="F:DNA nuclease activity"/>
    <property type="evidence" value="ECO:0007669"/>
    <property type="project" value="InterPro"/>
</dbReference>
<dbReference type="PIRSF" id="PIRSF005902">
    <property type="entry name" value="DNase_TatD"/>
    <property type="match status" value="1"/>
</dbReference>
<feature type="binding site" evidence="4">
    <location>
        <position position="160"/>
    </location>
    <ligand>
        <name>a divalent metal cation</name>
        <dbReference type="ChEBI" id="CHEBI:60240"/>
        <label>2</label>
    </ligand>
</feature>
<dbReference type="PROSITE" id="PS01090">
    <property type="entry name" value="TATD_2"/>
    <property type="match status" value="1"/>
</dbReference>
<evidence type="ECO:0000313" key="6">
    <source>
        <dbReference type="Proteomes" id="UP000256763"/>
    </source>
</evidence>
<keyword evidence="3" id="KW-0378">Hydrolase</keyword>
<keyword evidence="2 4" id="KW-0479">Metal-binding</keyword>
<dbReference type="InterPro" id="IPR001130">
    <property type="entry name" value="TatD-like"/>
</dbReference>
<dbReference type="PANTHER" id="PTHR46124:SF2">
    <property type="entry name" value="D-AMINOACYL-TRNA DEACYLASE"/>
    <property type="match status" value="1"/>
</dbReference>
<dbReference type="CDD" id="cd01310">
    <property type="entry name" value="TatD_DNAse"/>
    <property type="match status" value="1"/>
</dbReference>
<dbReference type="Pfam" id="PF01026">
    <property type="entry name" value="TatD_DNase"/>
    <property type="match status" value="1"/>
</dbReference>
<gene>
    <name evidence="5" type="ORF">CAL65_16850</name>
</gene>
<dbReference type="AlphaFoldDB" id="A0A3E0WPB4"/>
<evidence type="ECO:0000256" key="2">
    <source>
        <dbReference type="ARBA" id="ARBA00022723"/>
    </source>
</evidence>
<sequence length="266" mass="29370">MHSENATIELVDSHCHLHMLGLDDNDPAEALATAEATGVGHFLNVAVDVESADLLKNMSRRFPQVSVSIGVHPSGTGYEPSVDELVELAAAPEFVAVGETGLDYVYNEGDLEWQRDRFRRHVRAAREVGKPLIIHTRGAPEDTLRILREEKAAEAGGVIHCFTEDWDTAQAFMDLGFYISLSGILTFRNAEMLRDVARRIPLECLLVETDAPYLAPVPHRGKQNRPAYVRLVAEQVAELQACTYQAVASATTDNFFKLFPLAARSV</sequence>
<keyword evidence="6" id="KW-1185">Reference proteome</keyword>
<evidence type="ECO:0000313" key="5">
    <source>
        <dbReference type="EMBL" id="RFA33795.1"/>
    </source>
</evidence>
<feature type="binding site" evidence="4">
    <location>
        <position position="99"/>
    </location>
    <ligand>
        <name>a divalent metal cation</name>
        <dbReference type="ChEBI" id="CHEBI:60240"/>
        <label>1</label>
    </ligand>
</feature>
<dbReference type="Proteomes" id="UP000256763">
    <property type="component" value="Unassembled WGS sequence"/>
</dbReference>
<evidence type="ECO:0000256" key="1">
    <source>
        <dbReference type="ARBA" id="ARBA00009275"/>
    </source>
</evidence>
<dbReference type="PROSITE" id="PS01091">
    <property type="entry name" value="TATD_3"/>
    <property type="match status" value="1"/>
</dbReference>
<dbReference type="InterPro" id="IPR015991">
    <property type="entry name" value="TatD/YcfH-like"/>
</dbReference>
<reference evidence="6" key="1">
    <citation type="submission" date="2017-05" db="EMBL/GenBank/DDBJ databases">
        <authorList>
            <person name="Sharma S."/>
            <person name="Sidhu C."/>
            <person name="Pinnaka A.K."/>
        </authorList>
    </citation>
    <scope>NUCLEOTIDE SEQUENCE [LARGE SCALE GENOMIC DNA]</scope>
    <source>
        <strain evidence="6">AK93</strain>
    </source>
</reference>
<dbReference type="GO" id="GO:0016788">
    <property type="term" value="F:hydrolase activity, acting on ester bonds"/>
    <property type="evidence" value="ECO:0007669"/>
    <property type="project" value="InterPro"/>
</dbReference>
<accession>A0A3E0WPB4</accession>
<dbReference type="InterPro" id="IPR018228">
    <property type="entry name" value="DNase_TatD-rel_CS"/>
</dbReference>
<dbReference type="Gene3D" id="3.20.20.140">
    <property type="entry name" value="Metal-dependent hydrolases"/>
    <property type="match status" value="1"/>
</dbReference>
<dbReference type="RefSeq" id="WP_116302017.1">
    <property type="nucleotide sequence ID" value="NZ_NFZV01000007.1"/>
</dbReference>
<dbReference type="NCBIfam" id="TIGR00010">
    <property type="entry name" value="YchF/TatD family DNA exonuclease"/>
    <property type="match status" value="1"/>
</dbReference>
<dbReference type="GO" id="GO:0005829">
    <property type="term" value="C:cytosol"/>
    <property type="evidence" value="ECO:0007669"/>
    <property type="project" value="TreeGrafter"/>
</dbReference>
<dbReference type="EMBL" id="NFZW01000019">
    <property type="protein sequence ID" value="RFA33795.1"/>
    <property type="molecule type" value="Genomic_DNA"/>
</dbReference>
<dbReference type="InterPro" id="IPR032466">
    <property type="entry name" value="Metal_Hydrolase"/>
</dbReference>
<dbReference type="FunFam" id="3.20.20.140:FF:000005">
    <property type="entry name" value="TatD family hydrolase"/>
    <property type="match status" value="1"/>
</dbReference>
<protein>
    <submittedName>
        <fullName evidence="5">TatD family deoxyribonuclease</fullName>
    </submittedName>
</protein>
<organism evidence="5 6">
    <name type="scientific">Alkalilimnicola ehrlichii</name>
    <dbReference type="NCBI Taxonomy" id="351052"/>
    <lineage>
        <taxon>Bacteria</taxon>
        <taxon>Pseudomonadati</taxon>
        <taxon>Pseudomonadota</taxon>
        <taxon>Gammaproteobacteria</taxon>
        <taxon>Chromatiales</taxon>
        <taxon>Ectothiorhodospiraceae</taxon>
        <taxon>Alkalilimnicola</taxon>
    </lineage>
</organism>
<dbReference type="OrthoDB" id="9810005at2"/>
<evidence type="ECO:0000256" key="3">
    <source>
        <dbReference type="ARBA" id="ARBA00022801"/>
    </source>
</evidence>
<comment type="similarity">
    <text evidence="1">Belongs to the metallo-dependent hydrolases superfamily. TatD-type hydrolase family.</text>
</comment>
<feature type="binding site" evidence="4">
    <location>
        <position position="16"/>
    </location>
    <ligand>
        <name>a divalent metal cation</name>
        <dbReference type="ChEBI" id="CHEBI:60240"/>
        <label>1</label>
    </ligand>
</feature>
<proteinExistence type="inferred from homology"/>
<evidence type="ECO:0000256" key="4">
    <source>
        <dbReference type="PIRSR" id="PIRSR005902-1"/>
    </source>
</evidence>
<comment type="caution">
    <text evidence="5">The sequence shown here is derived from an EMBL/GenBank/DDBJ whole genome shotgun (WGS) entry which is preliminary data.</text>
</comment>
<dbReference type="PANTHER" id="PTHR46124">
    <property type="entry name" value="D-AMINOACYL-TRNA DEACYLASE"/>
    <property type="match status" value="1"/>
</dbReference>